<name>A0ABT8HEF1_MYCAO</name>
<keyword evidence="2" id="KW-0812">Transmembrane</keyword>
<organism evidence="3 4">
    <name type="scientific">Mycolicibacterium austroafricanum</name>
    <name type="common">Mycobacterium austroafricanum</name>
    <dbReference type="NCBI Taxonomy" id="39687"/>
    <lineage>
        <taxon>Bacteria</taxon>
        <taxon>Bacillati</taxon>
        <taxon>Actinomycetota</taxon>
        <taxon>Actinomycetes</taxon>
        <taxon>Mycobacteriales</taxon>
        <taxon>Mycobacteriaceae</taxon>
        <taxon>Mycolicibacterium</taxon>
    </lineage>
</organism>
<protein>
    <recommendedName>
        <fullName evidence="5">Serine/threonine protein kinase</fullName>
    </recommendedName>
</protein>
<evidence type="ECO:0000256" key="1">
    <source>
        <dbReference type="SAM" id="MobiDB-lite"/>
    </source>
</evidence>
<dbReference type="Proteomes" id="UP001172687">
    <property type="component" value="Unassembled WGS sequence"/>
</dbReference>
<evidence type="ECO:0008006" key="5">
    <source>
        <dbReference type="Google" id="ProtNLM"/>
    </source>
</evidence>
<proteinExistence type="predicted"/>
<accession>A0ABT8HEF1</accession>
<dbReference type="EMBL" id="JAUHTC010000053">
    <property type="protein sequence ID" value="MDN4519147.1"/>
    <property type="molecule type" value="Genomic_DNA"/>
</dbReference>
<sequence>MAVSSRDRDEATEEPPVAWHNRTSTLLAASVAGLAAIAVVISLISYVARQFSEPEQAPLYYVPPASSASTTKSGTSTTTETITSTSPPMTSDINPEATPSETPSTTKPSTRPPRTRETDGNDTTTTSRSRPRTNVTRTLSPVP</sequence>
<reference evidence="3" key="1">
    <citation type="submission" date="2023-07" db="EMBL/GenBank/DDBJ databases">
        <title>Degradation of tert-butanol by M. austroafricanum TBA100.</title>
        <authorList>
            <person name="Helbich S."/>
            <person name="Vainshtein Y."/>
        </authorList>
    </citation>
    <scope>NUCLEOTIDE SEQUENCE</scope>
    <source>
        <strain evidence="3">TBA100</strain>
    </source>
</reference>
<keyword evidence="2" id="KW-1133">Transmembrane helix</keyword>
<feature type="region of interest" description="Disordered" evidence="1">
    <location>
        <begin position="60"/>
        <end position="143"/>
    </location>
</feature>
<feature type="transmembrane region" description="Helical" evidence="2">
    <location>
        <begin position="26"/>
        <end position="48"/>
    </location>
</feature>
<feature type="compositionally biased region" description="Low complexity" evidence="1">
    <location>
        <begin position="63"/>
        <end position="109"/>
    </location>
</feature>
<gene>
    <name evidence="3" type="ORF">QYF68_15170</name>
</gene>
<feature type="compositionally biased region" description="Low complexity" evidence="1">
    <location>
        <begin position="121"/>
        <end position="143"/>
    </location>
</feature>
<comment type="caution">
    <text evidence="3">The sequence shown here is derived from an EMBL/GenBank/DDBJ whole genome shotgun (WGS) entry which is preliminary data.</text>
</comment>
<evidence type="ECO:0000256" key="2">
    <source>
        <dbReference type="SAM" id="Phobius"/>
    </source>
</evidence>
<keyword evidence="2" id="KW-0472">Membrane</keyword>
<keyword evidence="4" id="KW-1185">Reference proteome</keyword>
<evidence type="ECO:0000313" key="4">
    <source>
        <dbReference type="Proteomes" id="UP001172687"/>
    </source>
</evidence>
<evidence type="ECO:0000313" key="3">
    <source>
        <dbReference type="EMBL" id="MDN4519147.1"/>
    </source>
</evidence>